<evidence type="ECO:0000313" key="2">
    <source>
        <dbReference type="Proteomes" id="UP000694864"/>
    </source>
</evidence>
<proteinExistence type="predicted"/>
<dbReference type="PANTHER" id="PTHR10775">
    <property type="entry name" value="OS08G0208400 PROTEIN"/>
    <property type="match status" value="1"/>
</dbReference>
<dbReference type="InterPro" id="IPR004242">
    <property type="entry name" value="Transposase_21"/>
</dbReference>
<dbReference type="RefSeq" id="XP_019082497.1">
    <property type="nucleotide sequence ID" value="XM_019226952.1"/>
</dbReference>
<dbReference type="Pfam" id="PF02992">
    <property type="entry name" value="Transposase_21"/>
    <property type="match status" value="1"/>
</dbReference>
<feature type="domain" description="Transposase-associated" evidence="1">
    <location>
        <begin position="11"/>
        <end position="91"/>
    </location>
</feature>
<dbReference type="InterPro" id="IPR029480">
    <property type="entry name" value="Transpos_assoc"/>
</dbReference>
<organism evidence="2 3">
    <name type="scientific">Camelina sativa</name>
    <name type="common">False flax</name>
    <name type="synonym">Myagrum sativum</name>
    <dbReference type="NCBI Taxonomy" id="90675"/>
    <lineage>
        <taxon>Eukaryota</taxon>
        <taxon>Viridiplantae</taxon>
        <taxon>Streptophyta</taxon>
        <taxon>Embryophyta</taxon>
        <taxon>Tracheophyta</taxon>
        <taxon>Spermatophyta</taxon>
        <taxon>Magnoliopsida</taxon>
        <taxon>eudicotyledons</taxon>
        <taxon>Gunneridae</taxon>
        <taxon>Pentapetalae</taxon>
        <taxon>rosids</taxon>
        <taxon>malvids</taxon>
        <taxon>Brassicales</taxon>
        <taxon>Brassicaceae</taxon>
        <taxon>Camelineae</taxon>
        <taxon>Camelina</taxon>
    </lineage>
</organism>
<evidence type="ECO:0000313" key="3">
    <source>
        <dbReference type="RefSeq" id="XP_019082497.1"/>
    </source>
</evidence>
<reference evidence="2" key="1">
    <citation type="journal article" date="2014" name="Nat. Commun.">
        <title>The emerging biofuel crop Camelina sativa retains a highly undifferentiated hexaploid genome structure.</title>
        <authorList>
            <person name="Kagale S."/>
            <person name="Koh C."/>
            <person name="Nixon J."/>
            <person name="Bollina V."/>
            <person name="Clarke W.E."/>
            <person name="Tuteja R."/>
            <person name="Spillane C."/>
            <person name="Robinson S.J."/>
            <person name="Links M.G."/>
            <person name="Clarke C."/>
            <person name="Higgins E.E."/>
            <person name="Huebert T."/>
            <person name="Sharpe A.G."/>
            <person name="Parkin I.A."/>
        </authorList>
    </citation>
    <scope>NUCLEOTIDE SEQUENCE [LARGE SCALE GENOMIC DNA]</scope>
    <source>
        <strain evidence="2">cv. DH55</strain>
    </source>
</reference>
<dbReference type="Pfam" id="PF13963">
    <property type="entry name" value="Transpos_assoc"/>
    <property type="match status" value="1"/>
</dbReference>
<dbReference type="Proteomes" id="UP000694864">
    <property type="component" value="Chromosome 7"/>
</dbReference>
<reference evidence="3" key="2">
    <citation type="submission" date="2025-08" db="UniProtKB">
        <authorList>
            <consortium name="RefSeq"/>
        </authorList>
    </citation>
    <scope>IDENTIFICATION</scope>
    <source>
        <tissue evidence="3">Leaf</tissue>
    </source>
</reference>
<dbReference type="PANTHER" id="PTHR10775:SF182">
    <property type="entry name" value="TRANSPOSON, EN_SPM-LIKE, TRANSPOSASE-ASSOCIATED DOMAIN PROTEIN-RELATED"/>
    <property type="match status" value="1"/>
</dbReference>
<keyword evidence="2" id="KW-1185">Reference proteome</keyword>
<accession>A0ABM1Q6V9</accession>
<name>A0ABM1Q6V9_CAMSA</name>
<sequence>MSSPHNIYRVREWMYNRLDAITGDIRHEYKEGLSEFMQFASNQEMTITKGIMSCPCVRCDNDHFLNKDVVWNHFYFGGFTPGYYVWFSHGEDFRSGPSSNQCREGDRRRQNVGSFVDEGTFHREKDNVVRMVGDEFRETLESTRVDEEPNLEARQFFEMLDAAKNLIYPGCKEGHSPLSAATQDNLAPPSYNAVQKLVSGLGLPYQMIDVCKENCMLFWRETEHLSQCRFCGADRFMMTSGRTKIPYQRMWYLPLADRLKRLYQSERTAAAMRWHAEHEFTGEISHPSDAEAWKHFHSLYPEFANEARNVYLGLCTDGFNPFGKSGRKYSLWPVIVTPYNLPPALCMKREFLFLTILVPGPNHPCRSLDVFLQPLIVELQMLWSEGVGAYDVSTKTNFNMHDALMWTISDFPTYRMLSGWTTHGRLSCPYCQDNTDAFQLKNGRKSCWFDCHRRFLRRNHPYRRSKTLFRKNMIVREGPPREYDGDYILHQLRDFGVDQTSDCGGNGHSRIDGYGEHHNWHKKSIFWRLPYWKNLLLRHNIDVMHIEKNFFENIMNTALNVAGKTKDNVNTNEFAGHMCS</sequence>
<protein>
    <submittedName>
        <fullName evidence="3">Uncharacterized protein LOC109125373</fullName>
    </submittedName>
</protein>
<gene>
    <name evidence="3" type="primary">LOC109125373</name>
</gene>
<dbReference type="GeneID" id="109125373"/>
<evidence type="ECO:0000259" key="1">
    <source>
        <dbReference type="Pfam" id="PF13963"/>
    </source>
</evidence>